<gene>
    <name evidence="15" type="ORF">PISL3812_04518</name>
</gene>
<dbReference type="InterPro" id="IPR013087">
    <property type="entry name" value="Znf_C2H2_type"/>
</dbReference>
<dbReference type="SUPFAM" id="SSF57667">
    <property type="entry name" value="beta-beta-alpha zinc fingers"/>
    <property type="match status" value="1"/>
</dbReference>
<comment type="similarity">
    <text evidence="3">Belongs to the SF3A3 family.</text>
</comment>
<evidence type="ECO:0000259" key="14">
    <source>
        <dbReference type="PROSITE" id="PS50171"/>
    </source>
</evidence>
<dbReference type="InterPro" id="IPR012340">
    <property type="entry name" value="NA-bd_OB-fold"/>
</dbReference>
<feature type="domain" description="ATP-dependent DNA ligase family profile" evidence="13">
    <location>
        <begin position="880"/>
        <end position="1023"/>
    </location>
</feature>
<dbReference type="Pfam" id="PF16837">
    <property type="entry name" value="SF3A3"/>
    <property type="match status" value="1"/>
</dbReference>
<comment type="subcellular location">
    <subcellularLocation>
        <location evidence="1">Nucleus</location>
    </subcellularLocation>
</comment>
<dbReference type="SUPFAM" id="SSF56091">
    <property type="entry name" value="DNA ligase/mRNA capping enzyme, catalytic domain"/>
    <property type="match status" value="1"/>
</dbReference>
<evidence type="ECO:0000256" key="5">
    <source>
        <dbReference type="ARBA" id="ARBA00022598"/>
    </source>
</evidence>
<dbReference type="Pfam" id="PF01068">
    <property type="entry name" value="DNA_ligase_A_M"/>
    <property type="match status" value="1"/>
</dbReference>
<evidence type="ECO:0000256" key="6">
    <source>
        <dbReference type="ARBA" id="ARBA00022723"/>
    </source>
</evidence>
<dbReference type="InterPro" id="IPR051421">
    <property type="entry name" value="RNA_Proc_DNA_Dmg_Regulator"/>
</dbReference>
<dbReference type="Pfam" id="PF11931">
    <property type="entry name" value="SF3a60_Prp9_C"/>
    <property type="match status" value="1"/>
</dbReference>
<evidence type="ECO:0000256" key="9">
    <source>
        <dbReference type="ARBA" id="ARBA00022833"/>
    </source>
</evidence>
<evidence type="ECO:0000256" key="8">
    <source>
        <dbReference type="ARBA" id="ARBA00022771"/>
    </source>
</evidence>
<dbReference type="InterPro" id="IPR022755">
    <property type="entry name" value="Znf_C2H2_jaz"/>
</dbReference>
<evidence type="ECO:0000256" key="11">
    <source>
        <dbReference type="ARBA" id="ARBA00023242"/>
    </source>
</evidence>
<accession>A0A0U1LXZ9</accession>
<keyword evidence="9" id="KW-0862">Zinc</keyword>
<dbReference type="GO" id="GO:0008270">
    <property type="term" value="F:zinc ion binding"/>
    <property type="evidence" value="ECO:0007669"/>
    <property type="project" value="UniProtKB-KW"/>
</dbReference>
<dbReference type="PROSITE" id="PS50160">
    <property type="entry name" value="DNA_LIGASE_A3"/>
    <property type="match status" value="1"/>
</dbReference>
<evidence type="ECO:0000256" key="2">
    <source>
        <dbReference type="ARBA" id="ARBA00007572"/>
    </source>
</evidence>
<evidence type="ECO:0000259" key="13">
    <source>
        <dbReference type="PROSITE" id="PS50160"/>
    </source>
</evidence>
<evidence type="ECO:0000256" key="4">
    <source>
        <dbReference type="ARBA" id="ARBA00022553"/>
    </source>
</evidence>
<dbReference type="InterPro" id="IPR012308">
    <property type="entry name" value="DNA_ligase_ATP-dep_N"/>
</dbReference>
<dbReference type="GO" id="GO:0000398">
    <property type="term" value="P:mRNA splicing, via spliceosome"/>
    <property type="evidence" value="ECO:0007669"/>
    <property type="project" value="InterPro"/>
</dbReference>
<dbReference type="InterPro" id="IPR036599">
    <property type="entry name" value="DNA_ligase_N_sf"/>
</dbReference>
<dbReference type="OMA" id="KCISERW"/>
<evidence type="ECO:0000256" key="3">
    <source>
        <dbReference type="ARBA" id="ARBA00008776"/>
    </source>
</evidence>
<dbReference type="GO" id="GO:0006310">
    <property type="term" value="P:DNA recombination"/>
    <property type="evidence" value="ECO:0007669"/>
    <property type="project" value="InterPro"/>
</dbReference>
<dbReference type="InterPro" id="IPR031774">
    <property type="entry name" value="SF3A3_dom"/>
</dbReference>
<dbReference type="InterPro" id="IPR012310">
    <property type="entry name" value="DNA_ligase_ATP-dep_cent"/>
</dbReference>
<feature type="compositionally biased region" description="Basic and acidic residues" evidence="12">
    <location>
        <begin position="307"/>
        <end position="316"/>
    </location>
</feature>
<name>A0A0U1LXZ9_TALIS</name>
<evidence type="ECO:0000256" key="12">
    <source>
        <dbReference type="SAM" id="MobiDB-lite"/>
    </source>
</evidence>
<dbReference type="InterPro" id="IPR024598">
    <property type="entry name" value="SF3a60/Prp9_C"/>
</dbReference>
<keyword evidence="16" id="KW-1185">Reference proteome</keyword>
<keyword evidence="10" id="KW-0067">ATP-binding</keyword>
<evidence type="ECO:0000313" key="16">
    <source>
        <dbReference type="Proteomes" id="UP000054383"/>
    </source>
</evidence>
<dbReference type="Pfam" id="PF04675">
    <property type="entry name" value="DNA_ligase_A_N"/>
    <property type="match status" value="1"/>
</dbReference>
<evidence type="ECO:0000256" key="10">
    <source>
        <dbReference type="ARBA" id="ARBA00022840"/>
    </source>
</evidence>
<dbReference type="Pfam" id="PF12171">
    <property type="entry name" value="zf-C2H2_jaz"/>
    <property type="match status" value="1"/>
</dbReference>
<dbReference type="GO" id="GO:0003723">
    <property type="term" value="F:RNA binding"/>
    <property type="evidence" value="ECO:0007669"/>
    <property type="project" value="InterPro"/>
</dbReference>
<keyword evidence="7" id="KW-0547">Nucleotide-binding</keyword>
<dbReference type="PROSITE" id="PS50171">
    <property type="entry name" value="ZF_MATRIN"/>
    <property type="match status" value="1"/>
</dbReference>
<reference evidence="15 16" key="1">
    <citation type="submission" date="2015-04" db="EMBL/GenBank/DDBJ databases">
        <authorList>
            <person name="Syromyatnikov M.Y."/>
            <person name="Popov V.N."/>
        </authorList>
    </citation>
    <scope>NUCLEOTIDE SEQUENCE [LARGE SCALE GENOMIC DNA]</scope>
    <source>
        <strain evidence="15">WF-38-12</strain>
    </source>
</reference>
<dbReference type="GO" id="GO:0006281">
    <property type="term" value="P:DNA repair"/>
    <property type="evidence" value="ECO:0007669"/>
    <property type="project" value="InterPro"/>
</dbReference>
<dbReference type="PANTHER" id="PTHR12786:SF2">
    <property type="entry name" value="SPLICING FACTOR 3A SUBUNIT 3"/>
    <property type="match status" value="1"/>
</dbReference>
<dbReference type="Gene3D" id="3.30.160.60">
    <property type="entry name" value="Classic Zinc Finger"/>
    <property type="match status" value="1"/>
</dbReference>
<dbReference type="Gene3D" id="2.40.50.140">
    <property type="entry name" value="Nucleic acid-binding proteins"/>
    <property type="match status" value="1"/>
</dbReference>
<dbReference type="PROSITE" id="PS00028">
    <property type="entry name" value="ZINC_FINGER_C2H2_1"/>
    <property type="match status" value="1"/>
</dbReference>
<keyword evidence="5" id="KW-0436">Ligase</keyword>
<feature type="compositionally biased region" description="Polar residues" evidence="12">
    <location>
        <begin position="1178"/>
        <end position="1198"/>
    </location>
</feature>
<dbReference type="PANTHER" id="PTHR12786">
    <property type="entry name" value="SPLICING FACTOR SF3A-RELATED"/>
    <property type="match status" value="1"/>
</dbReference>
<sequence>MLLEDQRFIHEDLERLEQGIADRVIDDPRNLRERLSRDHQVAGFLDRIEEQSKRLLDIYKDAEGLRAQEIQSISTGDPFEEFYKRLDDIKDFHKRYPNEPVENLERAYKRKHPGEGEPFALEAESMFTGEEAYGQFFDLTQLHEQYLNIPGVKRLSYIQYIDQFDVFTPPQLPIKRTLKLSDRYFKYVGNLAGYLEGFMKRARPLDNLEKLFASFDAEFEKQWSSNEVPGWGPEVTGNGPSGPKTEGTGEGIWCADCEKEFKNENVYKNHLTGKKHIKAAEAKKSNGSSDAPDRNQTAIKDPSFNSLKERAVAEREHRIRSLAKTLESERQATRVNVERKQGMTERERQMEIEALMADAEPSYGGQPRDDESDEEGDDKIYNPLKLPLAWDGKPIPYWLYKLHGLGVELPCEICGNFVYMGRRAFEKHFSEARHIYGLKCLGITQQTNLFREIVRIEDAVRLWEKLEQDRKKEKDSRDNVVQMEDAEGNVMPERIYHDLQKQERNRHLKAASAAKSQNPDHRTISSWFTNHSKRIHDKETNLLALLSCLFPEKRPDKVYWLQSTSLARVIARCLYLGSSRIKDLDQWRLHGGGDLGQCVENVMSQAENKIIPGQEVTVEEIEDALREISSRCRFSGPAIRKTHSAVDVDEVLGPLYRRLSSRDSKWLTRMILKSYSPVQLPVDAVLKNMHFLLPQLLLFQDSFEGAVHLLRSTGLKHFPPRPQSEFAHLLSREALRYLVPRPGLKVGRPEFYKARSLKHCCKMINRRRMSLERKYDGEYCQIHIDITKGVPNIRIFSKSGKDSTVDRAGIHQTVKRSLKLGERDCKISRRCILEGELLVWSDRDAKILEFHKLRKFLSRSGRMIGTDYDSQPKSYEHLMIMFFDILLLDDDACLGKPHRLRRLLLKDTVTLIPGRADISEQEVIDFSQPDGPRRLQIAFSKCISERWEGYILKGCDEPYFAILSSDTKEGFCRWIKLKKDYIPGLGDTADFCLVGARYDPKDTQHLSNMGHLSWNQFFIGCLDNKDAVIQSDALPRFRLIEVIGRHSLSASDMQMLNQWGKFVACQAESNHVFETFSLHNSLPEMDIAFKTPFVVELLGSGFDKPGNTQYYTLRFPRVLKVHWDRTFRDAISFSELQSLADKARLVPEQGLLEETSLWYEKIGEAHGRSEYIIETSQASSHSTVLTSTPPSLQGTLTVTAARPTPPPSRGIGDSSPDKSALKKSNAPLLLKLQPTSKRDTPPSRSSSDLDPSQTSVKRRKVLSTTSTMATFAPQPPTFFQSLRDRGSPIPKSNVLYGKFQTSSFSQFNENMDKMKSTMPLGESPNPPLRQKAVSIPQPSFNDPVKGTVDNYHSKPAIPMHSSDTSPVRENLNGVHIDGGHDFLSRRDMINSIPRPLSDRLESPLCTIPMYCGDFGFVETLFRQAPRDFTFSMTRFVQTLGAPSTRERLRASNPSSADCDMALGIILINKRDPGSTLATQLYNIGNLVASSLQSQLSTLPSQGKIFFLDRNILHAESGVQDETFLLNDWWAEYGVHYYYASISWGFGIDLGQVTQRVDEARQLGTHAALYDLRKTTNVVNVYEPSDVEILGEFVSIEPTVHLLGDYYYAPG</sequence>
<dbReference type="CDD" id="cd08039">
    <property type="entry name" value="Adenylation_DNA_ligase_Fungal"/>
    <property type="match status" value="1"/>
</dbReference>
<feature type="region of interest" description="Disordered" evidence="12">
    <location>
        <begin position="226"/>
        <end position="247"/>
    </location>
</feature>
<dbReference type="Gene3D" id="3.30.470.30">
    <property type="entry name" value="DNA ligase/mRNA capping enzyme"/>
    <property type="match status" value="1"/>
</dbReference>
<dbReference type="EMBL" id="CVMT01000003">
    <property type="protein sequence ID" value="CRG87500.1"/>
    <property type="molecule type" value="Genomic_DNA"/>
</dbReference>
<keyword evidence="6" id="KW-0479">Metal-binding</keyword>
<dbReference type="Pfam" id="PF12108">
    <property type="entry name" value="SF3a60_bindingd"/>
    <property type="match status" value="1"/>
</dbReference>
<dbReference type="STRING" id="28573.A0A0U1LXZ9"/>
<dbReference type="InterPro" id="IPR000690">
    <property type="entry name" value="Matrin/U1-C_Znf_C2H2"/>
</dbReference>
<feature type="region of interest" description="Disordered" evidence="12">
    <location>
        <begin position="1178"/>
        <end position="1276"/>
    </location>
</feature>
<dbReference type="Gene3D" id="1.10.3260.10">
    <property type="entry name" value="DNA ligase, ATP-dependent, N-terminal domain"/>
    <property type="match status" value="1"/>
</dbReference>
<evidence type="ECO:0000256" key="1">
    <source>
        <dbReference type="ARBA" id="ARBA00004123"/>
    </source>
</evidence>
<dbReference type="InterPro" id="IPR036236">
    <property type="entry name" value="Znf_C2H2_sf"/>
</dbReference>
<dbReference type="GO" id="GO:0003677">
    <property type="term" value="F:DNA binding"/>
    <property type="evidence" value="ECO:0007669"/>
    <property type="project" value="InterPro"/>
</dbReference>
<dbReference type="Proteomes" id="UP000054383">
    <property type="component" value="Unassembled WGS sequence"/>
</dbReference>
<keyword evidence="4" id="KW-0597">Phosphoprotein</keyword>
<feature type="domain" description="Matrin-type" evidence="14">
    <location>
        <begin position="409"/>
        <end position="440"/>
    </location>
</feature>
<keyword evidence="8" id="KW-0863">Zinc-finger</keyword>
<dbReference type="OrthoDB" id="2160351at2759"/>
<dbReference type="InterPro" id="IPR021966">
    <property type="entry name" value="SF3a60_bindingd"/>
</dbReference>
<feature type="compositionally biased region" description="Polar residues" evidence="12">
    <location>
        <begin position="285"/>
        <end position="306"/>
    </location>
</feature>
<dbReference type="GO" id="GO:0005681">
    <property type="term" value="C:spliceosomal complex"/>
    <property type="evidence" value="ECO:0007669"/>
    <property type="project" value="InterPro"/>
</dbReference>
<feature type="compositionally biased region" description="Low complexity" evidence="12">
    <location>
        <begin position="1242"/>
        <end position="1255"/>
    </location>
</feature>
<feature type="region of interest" description="Disordered" evidence="12">
    <location>
        <begin position="356"/>
        <end position="378"/>
    </location>
</feature>
<evidence type="ECO:0000313" key="15">
    <source>
        <dbReference type="EMBL" id="CRG87500.1"/>
    </source>
</evidence>
<evidence type="ECO:0000256" key="7">
    <source>
        <dbReference type="ARBA" id="ARBA00022741"/>
    </source>
</evidence>
<feature type="region of interest" description="Disordered" evidence="12">
    <location>
        <begin position="279"/>
        <end position="316"/>
    </location>
</feature>
<proteinExistence type="inferred from homology"/>
<protein>
    <submittedName>
        <fullName evidence="15">Splicing factor 3A subunit 3</fullName>
    </submittedName>
</protein>
<keyword evidence="11" id="KW-0539">Nucleus</keyword>
<dbReference type="GO" id="GO:0003910">
    <property type="term" value="F:DNA ligase (ATP) activity"/>
    <property type="evidence" value="ECO:0007669"/>
    <property type="project" value="InterPro"/>
</dbReference>
<dbReference type="GO" id="GO:0005524">
    <property type="term" value="F:ATP binding"/>
    <property type="evidence" value="ECO:0007669"/>
    <property type="project" value="UniProtKB-KW"/>
</dbReference>
<organism evidence="15 16">
    <name type="scientific">Talaromyces islandicus</name>
    <name type="common">Penicillium islandicum</name>
    <dbReference type="NCBI Taxonomy" id="28573"/>
    <lineage>
        <taxon>Eukaryota</taxon>
        <taxon>Fungi</taxon>
        <taxon>Dikarya</taxon>
        <taxon>Ascomycota</taxon>
        <taxon>Pezizomycotina</taxon>
        <taxon>Eurotiomycetes</taxon>
        <taxon>Eurotiomycetidae</taxon>
        <taxon>Eurotiales</taxon>
        <taxon>Trichocomaceae</taxon>
        <taxon>Talaromyces</taxon>
        <taxon>Talaromyces sect. Islandici</taxon>
    </lineage>
</organism>
<comment type="similarity">
    <text evidence="2">Belongs to the ATP-dependent DNA ligase family.</text>
</comment>